<keyword evidence="1" id="KW-0812">Transmembrane</keyword>
<name>A0A563F317_9PSEU</name>
<feature type="transmembrane region" description="Helical" evidence="1">
    <location>
        <begin position="64"/>
        <end position="90"/>
    </location>
</feature>
<feature type="transmembrane region" description="Helical" evidence="1">
    <location>
        <begin position="35"/>
        <end position="52"/>
    </location>
</feature>
<evidence type="ECO:0000313" key="3">
    <source>
        <dbReference type="Proteomes" id="UP000316639"/>
    </source>
</evidence>
<organism evidence="2 3">
    <name type="scientific">Lentzea tibetensis</name>
    <dbReference type="NCBI Taxonomy" id="2591470"/>
    <lineage>
        <taxon>Bacteria</taxon>
        <taxon>Bacillati</taxon>
        <taxon>Actinomycetota</taxon>
        <taxon>Actinomycetes</taxon>
        <taxon>Pseudonocardiales</taxon>
        <taxon>Pseudonocardiaceae</taxon>
        <taxon>Lentzea</taxon>
    </lineage>
</organism>
<keyword evidence="1" id="KW-0472">Membrane</keyword>
<evidence type="ECO:0000313" key="2">
    <source>
        <dbReference type="EMBL" id="TWP53734.1"/>
    </source>
</evidence>
<dbReference type="OrthoDB" id="3371801at2"/>
<feature type="transmembrane region" description="Helical" evidence="1">
    <location>
        <begin position="127"/>
        <end position="147"/>
    </location>
</feature>
<evidence type="ECO:0008006" key="4">
    <source>
        <dbReference type="Google" id="ProtNLM"/>
    </source>
</evidence>
<proteinExistence type="predicted"/>
<accession>A0A563F317</accession>
<keyword evidence="3" id="KW-1185">Reference proteome</keyword>
<dbReference type="Proteomes" id="UP000316639">
    <property type="component" value="Unassembled WGS sequence"/>
</dbReference>
<evidence type="ECO:0000256" key="1">
    <source>
        <dbReference type="SAM" id="Phobius"/>
    </source>
</evidence>
<dbReference type="RefSeq" id="WP_146349330.1">
    <property type="nucleotide sequence ID" value="NZ_VOBR01000002.1"/>
</dbReference>
<reference evidence="2 3" key="1">
    <citation type="submission" date="2019-07" db="EMBL/GenBank/DDBJ databases">
        <title>Lentzea xizangensis sp. nov., isolated from Qinghai-Tibetan Plateau Soils.</title>
        <authorList>
            <person name="Huang J."/>
        </authorList>
    </citation>
    <scope>NUCLEOTIDE SEQUENCE [LARGE SCALE GENOMIC DNA]</scope>
    <source>
        <strain evidence="2 3">FXJ1.1311</strain>
    </source>
</reference>
<protein>
    <recommendedName>
        <fullName evidence="4">DUF998 domain-containing protein</fullName>
    </recommendedName>
</protein>
<feature type="transmembrane region" description="Helical" evidence="1">
    <location>
        <begin position="102"/>
        <end position="120"/>
    </location>
</feature>
<sequence>MLSRFSAVSGVLLGLSIAVPGAIEAFTGETASTSLVLGIGAAFGAPALLGFHELQRERSGRFGAFAFAVNLVGLGLFTGVAFTLNVTLFFLDGVTVPTTTKAVLLGSAVVFVVGTVLFGASMVRAKVFPALPSWGYLVALSLIAVLAPLPDSVWTSALHVLGGASLVWLSAVRWARP</sequence>
<gene>
    <name evidence="2" type="ORF">FKR81_02965</name>
</gene>
<comment type="caution">
    <text evidence="2">The sequence shown here is derived from an EMBL/GenBank/DDBJ whole genome shotgun (WGS) entry which is preliminary data.</text>
</comment>
<dbReference type="AlphaFoldDB" id="A0A563F317"/>
<feature type="transmembrane region" description="Helical" evidence="1">
    <location>
        <begin position="153"/>
        <end position="175"/>
    </location>
</feature>
<keyword evidence="1" id="KW-1133">Transmembrane helix</keyword>
<dbReference type="EMBL" id="VOBR01000002">
    <property type="protein sequence ID" value="TWP53734.1"/>
    <property type="molecule type" value="Genomic_DNA"/>
</dbReference>